<accession>A0A6G0X7U4</accession>
<organism evidence="1 2">
    <name type="scientific">Aphis craccivora</name>
    <name type="common">Cowpea aphid</name>
    <dbReference type="NCBI Taxonomy" id="307492"/>
    <lineage>
        <taxon>Eukaryota</taxon>
        <taxon>Metazoa</taxon>
        <taxon>Ecdysozoa</taxon>
        <taxon>Arthropoda</taxon>
        <taxon>Hexapoda</taxon>
        <taxon>Insecta</taxon>
        <taxon>Pterygota</taxon>
        <taxon>Neoptera</taxon>
        <taxon>Paraneoptera</taxon>
        <taxon>Hemiptera</taxon>
        <taxon>Sternorrhyncha</taxon>
        <taxon>Aphidomorpha</taxon>
        <taxon>Aphidoidea</taxon>
        <taxon>Aphididae</taxon>
        <taxon>Aphidini</taxon>
        <taxon>Aphis</taxon>
        <taxon>Aphis</taxon>
    </lineage>
</organism>
<dbReference type="EMBL" id="VUJU01008056">
    <property type="protein sequence ID" value="KAF0736130.1"/>
    <property type="molecule type" value="Genomic_DNA"/>
</dbReference>
<keyword evidence="2" id="KW-1185">Reference proteome</keyword>
<comment type="caution">
    <text evidence="1">The sequence shown here is derived from an EMBL/GenBank/DDBJ whole genome shotgun (WGS) entry which is preliminary data.</text>
</comment>
<evidence type="ECO:0000313" key="2">
    <source>
        <dbReference type="Proteomes" id="UP000478052"/>
    </source>
</evidence>
<dbReference type="Proteomes" id="UP000478052">
    <property type="component" value="Unassembled WGS sequence"/>
</dbReference>
<protein>
    <submittedName>
        <fullName evidence="1">MULE domain-containing protein</fullName>
    </submittedName>
</protein>
<sequence length="87" mass="9481">MERAFVVKEACSNHHWLLHQQQLFGSAVNMPVINAVEGVIHNQITLFGTLTITIIKASRLSAIQFISEIKENATTSTSTSASVLASK</sequence>
<dbReference type="AlphaFoldDB" id="A0A6G0X7U4"/>
<reference evidence="1 2" key="1">
    <citation type="submission" date="2019-08" db="EMBL/GenBank/DDBJ databases">
        <title>Whole genome of Aphis craccivora.</title>
        <authorList>
            <person name="Voronova N.V."/>
            <person name="Shulinski R.S."/>
            <person name="Bandarenka Y.V."/>
            <person name="Zhorov D.G."/>
            <person name="Warner D."/>
        </authorList>
    </citation>
    <scope>NUCLEOTIDE SEQUENCE [LARGE SCALE GENOMIC DNA]</scope>
    <source>
        <strain evidence="1">180601</strain>
        <tissue evidence="1">Whole Body</tissue>
    </source>
</reference>
<gene>
    <name evidence="1" type="ORF">FWK35_00028719</name>
</gene>
<evidence type="ECO:0000313" key="1">
    <source>
        <dbReference type="EMBL" id="KAF0736130.1"/>
    </source>
</evidence>
<proteinExistence type="predicted"/>
<name>A0A6G0X7U4_APHCR</name>